<evidence type="ECO:0008006" key="4">
    <source>
        <dbReference type="Google" id="ProtNLM"/>
    </source>
</evidence>
<dbReference type="Proteomes" id="UP001287286">
    <property type="component" value="Unassembled WGS sequence"/>
</dbReference>
<reference evidence="2 3" key="1">
    <citation type="journal article" date="2024" name="Microbiol. Resour. Announc.">
        <title>Genome annotations for the ascomycete fungi Trichoderma harzianum, Trichoderma aggressivum, and Purpureocillium lilacinum.</title>
        <authorList>
            <person name="Beijen E.P.W."/>
            <person name="Ohm R.A."/>
        </authorList>
    </citation>
    <scope>NUCLEOTIDE SEQUENCE [LARGE SCALE GENOMIC DNA]</scope>
    <source>
        <strain evidence="2 3">CBS 150709</strain>
    </source>
</reference>
<protein>
    <recommendedName>
        <fullName evidence="4">Secreted protein</fullName>
    </recommendedName>
</protein>
<sequence length="81" mass="8462">MSCMNQAQCVSRILWTAFVPGVQPSELAVPIRPSCTTREAALCKFVTSPSSASTSTPEGPATNARHFAPNKAKLGGDGVVK</sequence>
<evidence type="ECO:0000313" key="3">
    <source>
        <dbReference type="Proteomes" id="UP001287286"/>
    </source>
</evidence>
<evidence type="ECO:0000256" key="1">
    <source>
        <dbReference type="SAM" id="MobiDB-lite"/>
    </source>
</evidence>
<feature type="compositionally biased region" description="Low complexity" evidence="1">
    <location>
        <begin position="49"/>
        <end position="62"/>
    </location>
</feature>
<comment type="caution">
    <text evidence="2">The sequence shown here is derived from an EMBL/GenBank/DDBJ whole genome shotgun (WGS) entry which is preliminary data.</text>
</comment>
<dbReference type="EMBL" id="JAWRVI010000044">
    <property type="protein sequence ID" value="KAK4086114.1"/>
    <property type="molecule type" value="Genomic_DNA"/>
</dbReference>
<gene>
    <name evidence="2" type="ORF">Purlil1_9643</name>
</gene>
<organism evidence="2 3">
    <name type="scientific">Purpureocillium lilacinum</name>
    <name type="common">Paecilomyces lilacinus</name>
    <dbReference type="NCBI Taxonomy" id="33203"/>
    <lineage>
        <taxon>Eukaryota</taxon>
        <taxon>Fungi</taxon>
        <taxon>Dikarya</taxon>
        <taxon>Ascomycota</taxon>
        <taxon>Pezizomycotina</taxon>
        <taxon>Sordariomycetes</taxon>
        <taxon>Hypocreomycetidae</taxon>
        <taxon>Hypocreales</taxon>
        <taxon>Ophiocordycipitaceae</taxon>
        <taxon>Purpureocillium</taxon>
    </lineage>
</organism>
<proteinExistence type="predicted"/>
<keyword evidence="3" id="KW-1185">Reference proteome</keyword>
<evidence type="ECO:0000313" key="2">
    <source>
        <dbReference type="EMBL" id="KAK4086114.1"/>
    </source>
</evidence>
<name>A0ABR0BPZ9_PURLI</name>
<feature type="region of interest" description="Disordered" evidence="1">
    <location>
        <begin position="49"/>
        <end position="81"/>
    </location>
</feature>
<accession>A0ABR0BPZ9</accession>